<dbReference type="NCBIfam" id="TIGR00756">
    <property type="entry name" value="PPR"/>
    <property type="match status" value="1"/>
</dbReference>
<evidence type="ECO:0000259" key="3">
    <source>
        <dbReference type="Pfam" id="PF23276"/>
    </source>
</evidence>
<gene>
    <name evidence="4" type="ORF">PHYBLDRAFT_186082</name>
</gene>
<sequence length="570" mass="64624">MLRSTTRLIPRFSHVNATDLQIKIRLCSGAVETTVRRESTSAQRSMSNRLSKAANEISRNTSDQEILASVEERMKDVLNIASVKSTPGEVVVNQILKLQAILRRHNLKGSADTYESLLSAHSIIGDKKQGAILLKEMRANGIQPTKSYCNRALHFAARFGDSILQAEILNEMETLNYPKTNKTYQEMIFCMQKNQELEHALDTFDLMKRHGMEPSLLVYMGLVNLSLSSNYPSMAYELLEAAEKQNGYEERHNKLYLDILRSAALKNEYTTVKNAWKKISTMEQMFPDNGLCHYILQVAASNSDIELADDVIQIVGKQGLPYTESLFVPLIQAFASTSDIKSTFRVLHVMRKAGLVPTKYSVIPIAHKLGKDINAIKKARDVIEELAKEETTSDILEFNLLIHSFAYNGDYDEAMETYYTVIDIGLKPDTGTIDALLDACVHAERADTGVQIYDKITHGGVQPSSTTLSKMVTLMCTQDDFEDAFVYLEKMKSLEMVPLRGCYYKLIKKLAYTNDPRLEMAIEDMEGCGHSLSKHLLEYIAEKEEYHNPTNNRRTKQEIQFDNRFKKGYR</sequence>
<dbReference type="PANTHER" id="PTHR47939">
    <property type="entry name" value="MEMBRANE-ASSOCIATED SALT-INDUCIBLE PROTEIN-LIKE"/>
    <property type="match status" value="1"/>
</dbReference>
<reference evidence="5" key="1">
    <citation type="submission" date="2015-06" db="EMBL/GenBank/DDBJ databases">
        <title>Expansion of signal transduction pathways in fungi by whole-genome duplication.</title>
        <authorList>
            <consortium name="DOE Joint Genome Institute"/>
            <person name="Corrochano L.M."/>
            <person name="Kuo A."/>
            <person name="Marcet-Houben M."/>
            <person name="Polaino S."/>
            <person name="Salamov A."/>
            <person name="Villalobos J.M."/>
            <person name="Alvarez M.I."/>
            <person name="Avalos J."/>
            <person name="Benito E.P."/>
            <person name="Benoit I."/>
            <person name="Burger G."/>
            <person name="Camino L.P."/>
            <person name="Canovas D."/>
            <person name="Cerda-Olmedo E."/>
            <person name="Cheng J.-F."/>
            <person name="Dominguez A."/>
            <person name="Elias M."/>
            <person name="Eslava A.P."/>
            <person name="Glaser F."/>
            <person name="Grimwood J."/>
            <person name="Gutierrez G."/>
            <person name="Heitman J."/>
            <person name="Henrissat B."/>
            <person name="Iturriaga E.A."/>
            <person name="Lang B.F."/>
            <person name="Lavin J.L."/>
            <person name="Lee S."/>
            <person name="Li W."/>
            <person name="Lindquist E."/>
            <person name="Lopez-Garcia S."/>
            <person name="Luque E.M."/>
            <person name="Marcos A.T."/>
            <person name="Martin J."/>
            <person name="McCluskey K."/>
            <person name="Medina H.R."/>
            <person name="Miralles-Duran A."/>
            <person name="Miyazaki A."/>
            <person name="Munoz-Torres E."/>
            <person name="Oguiza J.A."/>
            <person name="Ohm R."/>
            <person name="Olmedo M."/>
            <person name="Orejas M."/>
            <person name="Ortiz-Castellanos L."/>
            <person name="Pisabarro A.G."/>
            <person name="Rodriguez-Romero J."/>
            <person name="Ruiz-Herrera J."/>
            <person name="Ruiz-Vazquez R."/>
            <person name="Sanz C."/>
            <person name="Schackwitz W."/>
            <person name="Schmutz J."/>
            <person name="Shahriari M."/>
            <person name="Shelest E."/>
            <person name="Silva-Franco F."/>
            <person name="Soanes D."/>
            <person name="Syed K."/>
            <person name="Tagua V.G."/>
            <person name="Talbot N.J."/>
            <person name="Thon M."/>
            <person name="De vries R.P."/>
            <person name="Wiebenga A."/>
            <person name="Yadav J.S."/>
            <person name="Braun E.L."/>
            <person name="Baker S."/>
            <person name="Garre V."/>
            <person name="Horwitz B."/>
            <person name="Torres-Martinez S."/>
            <person name="Idnurm A."/>
            <person name="Herrera-Estrella A."/>
            <person name="Gabaldon T."/>
            <person name="Grigoriev I.V."/>
        </authorList>
    </citation>
    <scope>NUCLEOTIDE SEQUENCE [LARGE SCALE GENOMIC DNA]</scope>
    <source>
        <strain evidence="5">NRRL 1555(-)</strain>
    </source>
</reference>
<feature type="repeat" description="PPR" evidence="2">
    <location>
        <begin position="180"/>
        <end position="214"/>
    </location>
</feature>
<evidence type="ECO:0000256" key="1">
    <source>
        <dbReference type="ARBA" id="ARBA00022737"/>
    </source>
</evidence>
<dbReference type="InterPro" id="IPR050667">
    <property type="entry name" value="PPR-containing_protein"/>
</dbReference>
<feature type="domain" description="Pentatricopeptide repeat-containing protein-mitochondrial" evidence="3">
    <location>
        <begin position="148"/>
        <end position="217"/>
    </location>
</feature>
<keyword evidence="5" id="KW-1185">Reference proteome</keyword>
<dbReference type="Pfam" id="PF23276">
    <property type="entry name" value="TPR_24"/>
    <property type="match status" value="2"/>
</dbReference>
<dbReference type="InterPro" id="IPR011990">
    <property type="entry name" value="TPR-like_helical_dom_sf"/>
</dbReference>
<dbReference type="RefSeq" id="XP_018293976.1">
    <property type="nucleotide sequence ID" value="XM_018439191.1"/>
</dbReference>
<feature type="repeat" description="PPR" evidence="2">
    <location>
        <begin position="429"/>
        <end position="463"/>
    </location>
</feature>
<proteinExistence type="predicted"/>
<dbReference type="InterPro" id="IPR057027">
    <property type="entry name" value="TPR_mt"/>
</dbReference>
<feature type="repeat" description="PPR" evidence="2">
    <location>
        <begin position="394"/>
        <end position="428"/>
    </location>
</feature>
<dbReference type="InterPro" id="IPR002885">
    <property type="entry name" value="PPR_rpt"/>
</dbReference>
<dbReference type="Gene3D" id="1.25.40.10">
    <property type="entry name" value="Tetratricopeptide repeat domain"/>
    <property type="match status" value="3"/>
</dbReference>
<dbReference type="PANTHER" id="PTHR47939:SF14">
    <property type="entry name" value="PENTATRICOPEPTIDE REPEAT-CONTAINING PROTEIN MITOCHONDRIAL"/>
    <property type="match status" value="1"/>
</dbReference>
<evidence type="ECO:0000256" key="2">
    <source>
        <dbReference type="PROSITE-ProRule" id="PRU00708"/>
    </source>
</evidence>
<feature type="domain" description="Pentatricopeptide repeat-containing protein-mitochondrial" evidence="3">
    <location>
        <begin position="289"/>
        <end position="419"/>
    </location>
</feature>
<dbReference type="Proteomes" id="UP000077315">
    <property type="component" value="Unassembled WGS sequence"/>
</dbReference>
<dbReference type="VEuPathDB" id="FungiDB:PHYBLDRAFT_186082"/>
<dbReference type="EMBL" id="KV440976">
    <property type="protein sequence ID" value="OAD75936.1"/>
    <property type="molecule type" value="Genomic_DNA"/>
</dbReference>
<dbReference type="PROSITE" id="PS51375">
    <property type="entry name" value="PPR"/>
    <property type="match status" value="4"/>
</dbReference>
<accession>A0A162Q032</accession>
<name>A0A162Q032_PHYB8</name>
<feature type="repeat" description="PPR" evidence="2">
    <location>
        <begin position="110"/>
        <end position="144"/>
    </location>
</feature>
<dbReference type="InParanoid" id="A0A162Q032"/>
<evidence type="ECO:0000313" key="5">
    <source>
        <dbReference type="Proteomes" id="UP000077315"/>
    </source>
</evidence>
<organism evidence="4 5">
    <name type="scientific">Phycomyces blakesleeanus (strain ATCC 8743b / DSM 1359 / FGSC 10004 / NBRC 33097 / NRRL 1555)</name>
    <dbReference type="NCBI Taxonomy" id="763407"/>
    <lineage>
        <taxon>Eukaryota</taxon>
        <taxon>Fungi</taxon>
        <taxon>Fungi incertae sedis</taxon>
        <taxon>Mucoromycota</taxon>
        <taxon>Mucoromycotina</taxon>
        <taxon>Mucoromycetes</taxon>
        <taxon>Mucorales</taxon>
        <taxon>Phycomycetaceae</taxon>
        <taxon>Phycomyces</taxon>
    </lineage>
</organism>
<keyword evidence="1" id="KW-0677">Repeat</keyword>
<dbReference type="STRING" id="763407.A0A162Q032"/>
<protein>
    <recommendedName>
        <fullName evidence="3">Pentatricopeptide repeat-containing protein-mitochondrial domain-containing protein</fullName>
    </recommendedName>
</protein>
<evidence type="ECO:0000313" key="4">
    <source>
        <dbReference type="EMBL" id="OAD75936.1"/>
    </source>
</evidence>
<dbReference type="AlphaFoldDB" id="A0A162Q032"/>
<dbReference type="GeneID" id="29000097"/>
<dbReference type="OrthoDB" id="185373at2759"/>